<name>A0ACB7IIV8_PLECO</name>
<organism evidence="1 2">
    <name type="scientific">Pleurotus cornucopiae</name>
    <name type="common">Cornucopia mushroom</name>
    <dbReference type="NCBI Taxonomy" id="5321"/>
    <lineage>
        <taxon>Eukaryota</taxon>
        <taxon>Fungi</taxon>
        <taxon>Dikarya</taxon>
        <taxon>Basidiomycota</taxon>
        <taxon>Agaricomycotina</taxon>
        <taxon>Agaricomycetes</taxon>
        <taxon>Agaricomycetidae</taxon>
        <taxon>Agaricales</taxon>
        <taxon>Pleurotineae</taxon>
        <taxon>Pleurotaceae</taxon>
        <taxon>Pleurotus</taxon>
    </lineage>
</organism>
<evidence type="ECO:0000313" key="1">
    <source>
        <dbReference type="EMBL" id="KAG9218147.1"/>
    </source>
</evidence>
<dbReference type="Proteomes" id="UP000824881">
    <property type="component" value="Unassembled WGS sequence"/>
</dbReference>
<dbReference type="EMBL" id="WQMT02000010">
    <property type="protein sequence ID" value="KAG9218147.1"/>
    <property type="molecule type" value="Genomic_DNA"/>
</dbReference>
<comment type="caution">
    <text evidence="1">The sequence shown here is derived from an EMBL/GenBank/DDBJ whole genome shotgun (WGS) entry which is preliminary data.</text>
</comment>
<evidence type="ECO:0000313" key="2">
    <source>
        <dbReference type="Proteomes" id="UP000824881"/>
    </source>
</evidence>
<keyword evidence="2" id="KW-1185">Reference proteome</keyword>
<reference evidence="1 2" key="1">
    <citation type="journal article" date="2021" name="Appl. Environ. Microbiol.">
        <title>Genetic linkage and physical mapping for an oyster mushroom Pleurotus cornucopiae and QTL analysis for the trait cap color.</title>
        <authorList>
            <person name="Zhang Y."/>
            <person name="Gao W."/>
            <person name="Sonnenberg A."/>
            <person name="Chen Q."/>
            <person name="Zhang J."/>
            <person name="Huang C."/>
        </authorList>
    </citation>
    <scope>NUCLEOTIDE SEQUENCE [LARGE SCALE GENOMIC DNA]</scope>
    <source>
        <strain evidence="1">CCMSSC00406</strain>
    </source>
</reference>
<accession>A0ACB7IIV8</accession>
<gene>
    <name evidence="1" type="ORF">CCMSSC00406_0008086</name>
</gene>
<protein>
    <submittedName>
        <fullName evidence="1">Uncharacterized protein</fullName>
    </submittedName>
</protein>
<proteinExistence type="predicted"/>
<sequence>MVQSSNDSEPSSPTLEWPRMYLSPGLLGQDDNFDKLSALWEQLQMCTIETADPALDLMTFAGNAYYFAIIMVEPKIESKKAVPKYTNSKATQTPVAGKFWAFQPRIPSTSFAPPPEYSYSPAHPPAGFKANGGLPSYDANQWSLPHDAADNESTYYDEWEPATTHKAIGMVYLTVTPCTSIRSPPGELNIGIILEETARRRGYGSEVVRQMLVKAFEEGNFHRVQASLVHTLNKDAAMTMYTQLKFNHEGIRRRSFYSPFETEWKDVTCLALLDTDWINRPFLHPAPKSLWDEMFARHAREREELLRWEDNQKRLKRTASVETIMPGDFVDGHSVSGNESDYQSATESESDAEDCGSPRRYPRYPSVLEGSDVDSDFDETHSRVNLLTRRPSPALSYASSDDHSWRSLSPAPDTLPAMAHSPNSRAVTPALSEHSVASVPETDVSMSDGDFLSWYTDFGSEDDHSDAEHHF</sequence>